<dbReference type="Gene3D" id="3.90.79.10">
    <property type="entry name" value="Nucleoside Triphosphate Pyrophosphohydrolase"/>
    <property type="match status" value="1"/>
</dbReference>
<dbReference type="CDD" id="cd00056">
    <property type="entry name" value="ENDO3c"/>
    <property type="match status" value="1"/>
</dbReference>
<keyword evidence="8 14" id="KW-0227">DNA damage</keyword>
<gene>
    <name evidence="16" type="primary">mutY</name>
    <name evidence="16" type="ORF">Poly24_33950</name>
</gene>
<evidence type="ECO:0000313" key="16">
    <source>
        <dbReference type="EMBL" id="QDV69678.1"/>
    </source>
</evidence>
<feature type="domain" description="HhH-GPD" evidence="15">
    <location>
        <begin position="1"/>
        <end position="152"/>
    </location>
</feature>
<evidence type="ECO:0000313" key="17">
    <source>
        <dbReference type="Proteomes" id="UP000315082"/>
    </source>
</evidence>
<keyword evidence="6" id="KW-0004">4Fe-4S</keyword>
<evidence type="ECO:0000256" key="10">
    <source>
        <dbReference type="ARBA" id="ARBA00023004"/>
    </source>
</evidence>
<dbReference type="Pfam" id="PF00633">
    <property type="entry name" value="HHH"/>
    <property type="match status" value="1"/>
</dbReference>
<dbReference type="InterPro" id="IPR029119">
    <property type="entry name" value="MutY_C"/>
</dbReference>
<dbReference type="AlphaFoldDB" id="A0A518JVW2"/>
<dbReference type="PANTHER" id="PTHR42944">
    <property type="entry name" value="ADENINE DNA GLYCOSYLASE"/>
    <property type="match status" value="1"/>
</dbReference>
<comment type="similarity">
    <text evidence="3 14">Belongs to the Nth/MutY family.</text>
</comment>
<evidence type="ECO:0000259" key="15">
    <source>
        <dbReference type="SMART" id="SM00478"/>
    </source>
</evidence>
<dbReference type="GO" id="GO:0046872">
    <property type="term" value="F:metal ion binding"/>
    <property type="evidence" value="ECO:0007669"/>
    <property type="project" value="UniProtKB-UniRule"/>
</dbReference>
<dbReference type="KEGG" id="rcf:Poly24_33950"/>
<dbReference type="GO" id="GO:0006284">
    <property type="term" value="P:base-excision repair"/>
    <property type="evidence" value="ECO:0007669"/>
    <property type="project" value="UniProtKB-UniRule"/>
</dbReference>
<dbReference type="GO" id="GO:0032357">
    <property type="term" value="F:oxidized purine DNA binding"/>
    <property type="evidence" value="ECO:0007669"/>
    <property type="project" value="TreeGrafter"/>
</dbReference>
<evidence type="ECO:0000256" key="11">
    <source>
        <dbReference type="ARBA" id="ARBA00023014"/>
    </source>
</evidence>
<dbReference type="Proteomes" id="UP000315082">
    <property type="component" value="Chromosome"/>
</dbReference>
<sequence length="313" mass="34740">MLQQTQVATVIPYFERFTARFPSVATLAAAPEQEVLRHWEGLGYYRRARQMHAAAQKVVEIHDSEFPETFADVLALPGIGRYTAGAILSISRDQRLPVVEANTLRLYSRLIGLRTPPTHAASQRVLWEFAESILPRRGSGQLNQAAMELGSLVCTPREPTCKTCPLAAGCTARELGLQETIPGKVKKIQYEARREVAVVVRSGSRFLVRQCQPGERWSGLWDFPRCEVPGDADPTLVAIDHLRDAFGLSIEPPERLATIKHGVTKYRITLDVLNAEAVGTPSPAKDTAIQWQTRAHIGKLPLSTTGRKIFQKL</sequence>
<dbReference type="InterPro" id="IPR023170">
    <property type="entry name" value="HhH_base_excis_C"/>
</dbReference>
<evidence type="ECO:0000256" key="4">
    <source>
        <dbReference type="ARBA" id="ARBA00012045"/>
    </source>
</evidence>
<dbReference type="GO" id="GO:0000701">
    <property type="term" value="F:purine-specific mismatch base pair DNA N-glycosylase activity"/>
    <property type="evidence" value="ECO:0007669"/>
    <property type="project" value="UniProtKB-EC"/>
</dbReference>
<dbReference type="GO" id="GO:0034039">
    <property type="term" value="F:8-oxo-7,8-dihydroguanine DNA N-glycosylase activity"/>
    <property type="evidence" value="ECO:0007669"/>
    <property type="project" value="TreeGrafter"/>
</dbReference>
<comment type="cofactor">
    <cofactor evidence="14">
        <name>[4Fe-4S] cluster</name>
        <dbReference type="ChEBI" id="CHEBI:49883"/>
    </cofactor>
    <text evidence="14">Binds 1 [4Fe-4S] cluster.</text>
</comment>
<dbReference type="Gene3D" id="1.10.340.30">
    <property type="entry name" value="Hypothetical protein, domain 2"/>
    <property type="match status" value="1"/>
</dbReference>
<dbReference type="InterPro" id="IPR011257">
    <property type="entry name" value="DNA_glycosylase"/>
</dbReference>
<keyword evidence="13 14" id="KW-0326">Glycosidase</keyword>
<evidence type="ECO:0000256" key="13">
    <source>
        <dbReference type="ARBA" id="ARBA00023295"/>
    </source>
</evidence>
<evidence type="ECO:0000256" key="12">
    <source>
        <dbReference type="ARBA" id="ARBA00023204"/>
    </source>
</evidence>
<dbReference type="EMBL" id="CP036348">
    <property type="protein sequence ID" value="QDV69678.1"/>
    <property type="molecule type" value="Genomic_DNA"/>
</dbReference>
<dbReference type="Gene3D" id="1.10.1670.10">
    <property type="entry name" value="Helix-hairpin-Helix base-excision DNA repair enzymes (C-terminal)"/>
    <property type="match status" value="1"/>
</dbReference>
<evidence type="ECO:0000256" key="2">
    <source>
        <dbReference type="ARBA" id="ARBA00002933"/>
    </source>
</evidence>
<proteinExistence type="inferred from homology"/>
<evidence type="ECO:0000256" key="3">
    <source>
        <dbReference type="ARBA" id="ARBA00008343"/>
    </source>
</evidence>
<evidence type="ECO:0000256" key="5">
    <source>
        <dbReference type="ARBA" id="ARBA00022023"/>
    </source>
</evidence>
<comment type="catalytic activity">
    <reaction evidence="1 14">
        <text>Hydrolyzes free adenine bases from 7,8-dihydro-8-oxoguanine:adenine mismatched double-stranded DNA, leaving an apurinic site.</text>
        <dbReference type="EC" id="3.2.2.31"/>
    </reaction>
</comment>
<evidence type="ECO:0000256" key="1">
    <source>
        <dbReference type="ARBA" id="ARBA00000843"/>
    </source>
</evidence>
<accession>A0A518JVW2</accession>
<dbReference type="InterPro" id="IPR000445">
    <property type="entry name" value="HhH_motif"/>
</dbReference>
<evidence type="ECO:0000256" key="8">
    <source>
        <dbReference type="ARBA" id="ARBA00022763"/>
    </source>
</evidence>
<name>A0A518JVW2_9BACT</name>
<keyword evidence="7" id="KW-0479">Metal-binding</keyword>
<dbReference type="InterPro" id="IPR044298">
    <property type="entry name" value="MIG/MutY"/>
</dbReference>
<evidence type="ECO:0000256" key="7">
    <source>
        <dbReference type="ARBA" id="ARBA00022723"/>
    </source>
</evidence>
<keyword evidence="11" id="KW-0411">Iron-sulfur</keyword>
<keyword evidence="17" id="KW-1185">Reference proteome</keyword>
<keyword evidence="12" id="KW-0234">DNA repair</keyword>
<dbReference type="GO" id="GO:0051539">
    <property type="term" value="F:4 iron, 4 sulfur cluster binding"/>
    <property type="evidence" value="ECO:0007669"/>
    <property type="project" value="UniProtKB-UniRule"/>
</dbReference>
<dbReference type="SMART" id="SM00478">
    <property type="entry name" value="ENDO3c"/>
    <property type="match status" value="1"/>
</dbReference>
<comment type="function">
    <text evidence="2">Adenine glycosylase active on G-A mispairs. MutY also corrects error-prone DNA synthesis past GO lesions which are due to the oxidatively damaged form of guanine: 7,8-dihydro-8-oxoguanine (8-oxo-dGTP).</text>
</comment>
<reference evidence="16 17" key="1">
    <citation type="submission" date="2019-02" db="EMBL/GenBank/DDBJ databases">
        <title>Deep-cultivation of Planctomycetes and their phenomic and genomic characterization uncovers novel biology.</title>
        <authorList>
            <person name="Wiegand S."/>
            <person name="Jogler M."/>
            <person name="Boedeker C."/>
            <person name="Pinto D."/>
            <person name="Vollmers J."/>
            <person name="Rivas-Marin E."/>
            <person name="Kohn T."/>
            <person name="Peeters S.H."/>
            <person name="Heuer A."/>
            <person name="Rast P."/>
            <person name="Oberbeckmann S."/>
            <person name="Bunk B."/>
            <person name="Jeske O."/>
            <person name="Meyerdierks A."/>
            <person name="Storesund J.E."/>
            <person name="Kallscheuer N."/>
            <person name="Luecker S."/>
            <person name="Lage O.M."/>
            <person name="Pohl T."/>
            <person name="Merkel B.J."/>
            <person name="Hornburger P."/>
            <person name="Mueller R.-W."/>
            <person name="Bruemmer F."/>
            <person name="Labrenz M."/>
            <person name="Spormann A.M."/>
            <person name="Op den Camp H."/>
            <person name="Overmann J."/>
            <person name="Amann R."/>
            <person name="Jetten M.S.M."/>
            <person name="Mascher T."/>
            <person name="Medema M.H."/>
            <person name="Devos D.P."/>
            <person name="Kaster A.-K."/>
            <person name="Ovreas L."/>
            <person name="Rohde M."/>
            <person name="Galperin M.Y."/>
            <person name="Jogler C."/>
        </authorList>
    </citation>
    <scope>NUCLEOTIDE SEQUENCE [LARGE SCALE GENOMIC DNA]</scope>
    <source>
        <strain evidence="16 17">Poly24</strain>
    </source>
</reference>
<dbReference type="GO" id="GO:0006298">
    <property type="term" value="P:mismatch repair"/>
    <property type="evidence" value="ECO:0007669"/>
    <property type="project" value="TreeGrafter"/>
</dbReference>
<dbReference type="CDD" id="cd03431">
    <property type="entry name" value="NUDIX_DNA_Glycosylase_C-MutY"/>
    <property type="match status" value="1"/>
</dbReference>
<dbReference type="InterPro" id="IPR015797">
    <property type="entry name" value="NUDIX_hydrolase-like_dom_sf"/>
</dbReference>
<dbReference type="PANTHER" id="PTHR42944:SF1">
    <property type="entry name" value="ADENINE DNA GLYCOSYLASE"/>
    <property type="match status" value="1"/>
</dbReference>
<keyword evidence="9 16" id="KW-0378">Hydrolase</keyword>
<dbReference type="Pfam" id="PF00730">
    <property type="entry name" value="HhH-GPD"/>
    <property type="match status" value="1"/>
</dbReference>
<dbReference type="EC" id="3.2.2.31" evidence="4 14"/>
<evidence type="ECO:0000256" key="6">
    <source>
        <dbReference type="ARBA" id="ARBA00022485"/>
    </source>
</evidence>
<dbReference type="SUPFAM" id="SSF48150">
    <property type="entry name" value="DNA-glycosylase"/>
    <property type="match status" value="1"/>
</dbReference>
<dbReference type="SUPFAM" id="SSF55811">
    <property type="entry name" value="Nudix"/>
    <property type="match status" value="1"/>
</dbReference>
<evidence type="ECO:0000256" key="9">
    <source>
        <dbReference type="ARBA" id="ARBA00022801"/>
    </source>
</evidence>
<keyword evidence="10 14" id="KW-0408">Iron</keyword>
<protein>
    <recommendedName>
        <fullName evidence="5 14">Adenine DNA glycosylase</fullName>
        <ecNumber evidence="4 14">3.2.2.31</ecNumber>
    </recommendedName>
</protein>
<organism evidence="16 17">
    <name type="scientific">Rosistilla carotiformis</name>
    <dbReference type="NCBI Taxonomy" id="2528017"/>
    <lineage>
        <taxon>Bacteria</taxon>
        <taxon>Pseudomonadati</taxon>
        <taxon>Planctomycetota</taxon>
        <taxon>Planctomycetia</taxon>
        <taxon>Pirellulales</taxon>
        <taxon>Pirellulaceae</taxon>
        <taxon>Rosistilla</taxon>
    </lineage>
</organism>
<dbReference type="Pfam" id="PF14815">
    <property type="entry name" value="NUDIX_4"/>
    <property type="match status" value="1"/>
</dbReference>
<evidence type="ECO:0000256" key="14">
    <source>
        <dbReference type="RuleBase" id="RU365096"/>
    </source>
</evidence>
<dbReference type="GO" id="GO:0035485">
    <property type="term" value="F:adenine/guanine mispair binding"/>
    <property type="evidence" value="ECO:0007669"/>
    <property type="project" value="TreeGrafter"/>
</dbReference>
<dbReference type="InterPro" id="IPR003265">
    <property type="entry name" value="HhH-GPD_domain"/>
</dbReference>